<accession>A0A5J4UKE4</accession>
<dbReference type="SUPFAM" id="SSF48371">
    <property type="entry name" value="ARM repeat"/>
    <property type="match status" value="1"/>
</dbReference>
<evidence type="ECO:0000313" key="1">
    <source>
        <dbReference type="EMBL" id="KAA6370968.1"/>
    </source>
</evidence>
<proteinExistence type="predicted"/>
<protein>
    <submittedName>
        <fullName evidence="1">Uncharacterized protein</fullName>
    </submittedName>
</protein>
<dbReference type="Proteomes" id="UP000324800">
    <property type="component" value="Unassembled WGS sequence"/>
</dbReference>
<dbReference type="EMBL" id="SNRW01014896">
    <property type="protein sequence ID" value="KAA6370968.1"/>
    <property type="molecule type" value="Genomic_DNA"/>
</dbReference>
<dbReference type="Gene3D" id="1.25.10.10">
    <property type="entry name" value="Leucine-rich Repeat Variant"/>
    <property type="match status" value="1"/>
</dbReference>
<dbReference type="AlphaFoldDB" id="A0A5J4UKE4"/>
<dbReference type="InterPro" id="IPR016024">
    <property type="entry name" value="ARM-type_fold"/>
</dbReference>
<dbReference type="InterPro" id="IPR011989">
    <property type="entry name" value="ARM-like"/>
</dbReference>
<reference evidence="1 2" key="1">
    <citation type="submission" date="2019-03" db="EMBL/GenBank/DDBJ databases">
        <title>Single cell metagenomics reveals metabolic interactions within the superorganism composed of flagellate Streblomastix strix and complex community of Bacteroidetes bacteria on its surface.</title>
        <authorList>
            <person name="Treitli S.C."/>
            <person name="Kolisko M."/>
            <person name="Husnik F."/>
            <person name="Keeling P."/>
            <person name="Hampl V."/>
        </authorList>
    </citation>
    <scope>NUCLEOTIDE SEQUENCE [LARGE SCALE GENOMIC DNA]</scope>
    <source>
        <strain evidence="1">ST1C</strain>
    </source>
</reference>
<name>A0A5J4UKE4_9EUKA</name>
<gene>
    <name evidence="1" type="ORF">EZS28_033505</name>
</gene>
<comment type="caution">
    <text evidence="1">The sequence shown here is derived from an EMBL/GenBank/DDBJ whole genome shotgun (WGS) entry which is preliminary data.</text>
</comment>
<evidence type="ECO:0000313" key="2">
    <source>
        <dbReference type="Proteomes" id="UP000324800"/>
    </source>
</evidence>
<sequence>MKSIKNKGEEKSSEERMNIIEQGGLKEICKVIHSSLEGEMDWNKQYLIELGCEAASNLLEDNKESIPFAIEIGGIIDQIISLLNKLPIENINEFHLLPLFNIICLSNFEQRKILAEKGILKEMNKILNSKNEQVLDYSTYILMKIIYSIGQLEGEGKPNPVREEMKKDGTLTKLIEIFQNDQYINKDINSRAACSIGRLYKASPLPSEIEYAIINCLKELAICSNYVITSESFSTLSLLAECQIGYLEEEGKPNPLLKEMEKDGTLNKLIQIHQNKTIQDKRIFNYSTLAIGYLFKASPLPSEFGQSIISNLQDLTQSDNIILQSDSLLALSLLAQCEQSCTNTYIRIPSILKFKIKQQ</sequence>
<organism evidence="1 2">
    <name type="scientific">Streblomastix strix</name>
    <dbReference type="NCBI Taxonomy" id="222440"/>
    <lineage>
        <taxon>Eukaryota</taxon>
        <taxon>Metamonada</taxon>
        <taxon>Preaxostyla</taxon>
        <taxon>Oxymonadida</taxon>
        <taxon>Streblomastigidae</taxon>
        <taxon>Streblomastix</taxon>
    </lineage>
</organism>